<dbReference type="InterPro" id="IPR016130">
    <property type="entry name" value="Tyr_Pase_AS"/>
</dbReference>
<dbReference type="Gene3D" id="3.40.50.1820">
    <property type="entry name" value="alpha/beta hydrolase"/>
    <property type="match status" value="1"/>
</dbReference>
<dbReference type="GO" id="GO:0006370">
    <property type="term" value="P:7-methylguanosine mRNA capping"/>
    <property type="evidence" value="ECO:0007669"/>
    <property type="project" value="TreeGrafter"/>
</dbReference>
<dbReference type="InterPro" id="IPR051029">
    <property type="entry name" value="mRNA_Capping_Enz/RNA_Phosphat"/>
</dbReference>
<name>A0A9Q0AJP4_9PEZI</name>
<dbReference type="InterPro" id="IPR000073">
    <property type="entry name" value="AB_hydrolase_1"/>
</dbReference>
<comment type="caution">
    <text evidence="3">The sequence shown here is derived from an EMBL/GenBank/DDBJ whole genome shotgun (WGS) entry which is preliminary data.</text>
</comment>
<dbReference type="FunFam" id="3.90.190.10:FF:000090">
    <property type="entry name" value="Dual specificity phosphatase catalytic domain protein"/>
    <property type="match status" value="1"/>
</dbReference>
<dbReference type="SUPFAM" id="SSF52799">
    <property type="entry name" value="(Phosphotyrosine protein) phosphatases II"/>
    <property type="match status" value="1"/>
</dbReference>
<sequence>MAHSQQVSDADATDPGLLKDNSEVKSYTTKRFTYPGVRVFFRARAKINELPRDPAPLPLLVFVHGLGGSVAQFHPLLTSLSNHASCLAVDLPGCGRSAFAPEDWEAYSTDALTDLLEVVIDDYRDKDHDQGIILIAHSMGTVLAARLANKRARHVTNIASYVMGVVGICPVAQSLPKEKVAQFRNLLRIPTWLFNLWRMWDQWGGPESASVKRFVGPDADLVSKQLQHRFNRQSRSPVFRRVAWGSLPTYVGEKPVGGLFGEPTWAGLDVPVLLIGGGSDLVTSPKEVEKIAAILHSNRESLVTNGSSSSGTIAESAAPIAATAKPSDHLPESIDAITDDDFKRREFVKNAEESMEEPTTPRDASETPAGIPPQPRHPKKVVKTVIMPNATHALLYAPKTHRTVSGLISDFMSEHITGRLDFAWQLQHLNREGKWEMKNLAKWKAIQPVSKSINGIFRAMKTLREGDEDHSPQKFAADWGHIVKDIIDISKDNPAYSPNSLPELGIKYHKFATVSKIPPTDAEVTTFVHLVDQVRQDQQERAHKEGWKEYAVGVHCHYGFNRTGYFIVCYLVDRCGLDVQQAIEMFAEARPNGIRHSHFLDRLYRRYSGLDV</sequence>
<dbReference type="CDD" id="cd14502">
    <property type="entry name" value="RNA_5'-triphosphatase"/>
    <property type="match status" value="1"/>
</dbReference>
<dbReference type="Pfam" id="PF00782">
    <property type="entry name" value="DSPc"/>
    <property type="match status" value="1"/>
</dbReference>
<dbReference type="GO" id="GO:0140096">
    <property type="term" value="F:catalytic activity, acting on a protein"/>
    <property type="evidence" value="ECO:0007669"/>
    <property type="project" value="UniProtKB-ARBA"/>
</dbReference>
<dbReference type="InterPro" id="IPR029058">
    <property type="entry name" value="AB_hydrolase_fold"/>
</dbReference>
<gene>
    <name evidence="3" type="ORF">JX265_012250</name>
</gene>
<dbReference type="InterPro" id="IPR029021">
    <property type="entry name" value="Prot-tyrosine_phosphatase-like"/>
</dbReference>
<accession>A0A9Q0AJP4</accession>
<dbReference type="InterPro" id="IPR000387">
    <property type="entry name" value="Tyr_Pase_dom"/>
</dbReference>
<dbReference type="Pfam" id="PF12697">
    <property type="entry name" value="Abhydrolase_6"/>
    <property type="match status" value="1"/>
</dbReference>
<evidence type="ECO:0000259" key="2">
    <source>
        <dbReference type="PROSITE" id="PS50056"/>
    </source>
</evidence>
<dbReference type="SMART" id="SM00404">
    <property type="entry name" value="PTPc_motif"/>
    <property type="match status" value="1"/>
</dbReference>
<keyword evidence="4" id="KW-1185">Reference proteome</keyword>
<dbReference type="GO" id="GO:0004484">
    <property type="term" value="F:mRNA guanylyltransferase activity"/>
    <property type="evidence" value="ECO:0007669"/>
    <property type="project" value="TreeGrafter"/>
</dbReference>
<dbReference type="InterPro" id="IPR003595">
    <property type="entry name" value="Tyr_Pase_cat"/>
</dbReference>
<protein>
    <recommendedName>
        <fullName evidence="2">Tyrosine specific protein phosphatases domain-containing protein</fullName>
    </recommendedName>
</protein>
<evidence type="ECO:0000313" key="3">
    <source>
        <dbReference type="EMBL" id="KAI1855062.1"/>
    </source>
</evidence>
<evidence type="ECO:0000256" key="1">
    <source>
        <dbReference type="SAM" id="MobiDB-lite"/>
    </source>
</evidence>
<dbReference type="PANTHER" id="PTHR10367:SF25">
    <property type="entry name" value="DUAL SPECIFICITY PHOSPHATASE CATALYTIC DOMAIN PROTEIN (AFU_ORTHOLOGUE AFUA_1G03540)"/>
    <property type="match status" value="1"/>
</dbReference>
<feature type="domain" description="Tyrosine specific protein phosphatases" evidence="2">
    <location>
        <begin position="525"/>
        <end position="595"/>
    </location>
</feature>
<dbReference type="PANTHER" id="PTHR10367">
    <property type="entry name" value="MRNA-CAPPING ENZYME"/>
    <property type="match status" value="1"/>
</dbReference>
<evidence type="ECO:0000313" key="4">
    <source>
        <dbReference type="Proteomes" id="UP000829685"/>
    </source>
</evidence>
<organism evidence="3 4">
    <name type="scientific">Neoarthrinium moseri</name>
    <dbReference type="NCBI Taxonomy" id="1658444"/>
    <lineage>
        <taxon>Eukaryota</taxon>
        <taxon>Fungi</taxon>
        <taxon>Dikarya</taxon>
        <taxon>Ascomycota</taxon>
        <taxon>Pezizomycotina</taxon>
        <taxon>Sordariomycetes</taxon>
        <taxon>Xylariomycetidae</taxon>
        <taxon>Amphisphaeriales</taxon>
        <taxon>Apiosporaceae</taxon>
        <taxon>Neoarthrinium</taxon>
    </lineage>
</organism>
<dbReference type="PROSITE" id="PS00383">
    <property type="entry name" value="TYR_PHOSPHATASE_1"/>
    <property type="match status" value="1"/>
</dbReference>
<dbReference type="Proteomes" id="UP000829685">
    <property type="component" value="Unassembled WGS sequence"/>
</dbReference>
<dbReference type="SUPFAM" id="SSF53474">
    <property type="entry name" value="alpha/beta-Hydrolases"/>
    <property type="match status" value="1"/>
</dbReference>
<dbReference type="EMBL" id="JAFIMR010000051">
    <property type="protein sequence ID" value="KAI1855062.1"/>
    <property type="molecule type" value="Genomic_DNA"/>
</dbReference>
<dbReference type="InterPro" id="IPR000340">
    <property type="entry name" value="Dual-sp_phosphatase_cat-dom"/>
</dbReference>
<reference evidence="3" key="1">
    <citation type="submission" date="2021-03" db="EMBL/GenBank/DDBJ databases">
        <title>Revisited historic fungal species revealed as producer of novel bioactive compounds through whole genome sequencing and comparative genomics.</title>
        <authorList>
            <person name="Vignolle G.A."/>
            <person name="Hochenegger N."/>
            <person name="Mach R.L."/>
            <person name="Mach-Aigner A.R."/>
            <person name="Javad Rahimi M."/>
            <person name="Salim K.A."/>
            <person name="Chan C.M."/>
            <person name="Lim L.B.L."/>
            <person name="Cai F."/>
            <person name="Druzhinina I.S."/>
            <person name="U'Ren J.M."/>
            <person name="Derntl C."/>
        </authorList>
    </citation>
    <scope>NUCLEOTIDE SEQUENCE</scope>
    <source>
        <strain evidence="3">TUCIM 5799</strain>
    </source>
</reference>
<dbReference type="PROSITE" id="PS50056">
    <property type="entry name" value="TYR_PHOSPHATASE_2"/>
    <property type="match status" value="1"/>
</dbReference>
<feature type="region of interest" description="Disordered" evidence="1">
    <location>
        <begin position="1"/>
        <end position="20"/>
    </location>
</feature>
<dbReference type="AlphaFoldDB" id="A0A9Q0AJP4"/>
<feature type="region of interest" description="Disordered" evidence="1">
    <location>
        <begin position="350"/>
        <end position="377"/>
    </location>
</feature>
<proteinExistence type="predicted"/>
<dbReference type="Gene3D" id="3.90.190.10">
    <property type="entry name" value="Protein tyrosine phosphatase superfamily"/>
    <property type="match status" value="1"/>
</dbReference>